<dbReference type="PANTHER" id="PTHR13674">
    <property type="entry name" value="GROWTH AND TRANSFORMATION-DEPENDENT PROTEIN"/>
    <property type="match status" value="1"/>
</dbReference>
<evidence type="ECO:0000256" key="5">
    <source>
        <dbReference type="ARBA" id="ARBA00023136"/>
    </source>
</evidence>
<evidence type="ECO:0000313" key="10">
    <source>
        <dbReference type="Proteomes" id="UP000002494"/>
    </source>
</evidence>
<keyword evidence="10" id="KW-1185">Reference proteome</keyword>
<evidence type="ECO:0000256" key="3">
    <source>
        <dbReference type="ARBA" id="ARBA00022692"/>
    </source>
</evidence>
<keyword evidence="4" id="KW-1133">Transmembrane helix</keyword>
<evidence type="ECO:0000256" key="4">
    <source>
        <dbReference type="ARBA" id="ARBA00022989"/>
    </source>
</evidence>
<evidence type="ECO:0000256" key="6">
    <source>
        <dbReference type="ARBA" id="ARBA00039929"/>
    </source>
</evidence>
<dbReference type="Proteomes" id="UP000002494">
    <property type="component" value="Chromosome 10"/>
</dbReference>
<evidence type="ECO:0000313" key="9">
    <source>
        <dbReference type="Ensembl" id="ENSRNOP00000101740.1"/>
    </source>
</evidence>
<evidence type="ECO:0000256" key="8">
    <source>
        <dbReference type="ARBA" id="ARBA00046764"/>
    </source>
</evidence>
<accession>A0ABK0L942</accession>
<comment type="similarity">
    <text evidence="2">Belongs to the UPF0389 family.</text>
</comment>
<keyword evidence="5" id="KW-0472">Membrane</keyword>
<evidence type="ECO:0000256" key="7">
    <source>
        <dbReference type="ARBA" id="ARBA00045918"/>
    </source>
</evidence>
<keyword evidence="3" id="KW-0812">Transmembrane</keyword>
<dbReference type="Ensembl" id="ENSRNOT00000124393.1">
    <property type="protein sequence ID" value="ENSRNOP00000101740.1"/>
    <property type="gene ID" value="ENSRNOG00000073648.1"/>
</dbReference>
<sequence>MWSLRGLRLEAGHYFRLYERNASSTPRLTRNTDLKMISGFWTKPQESPKAPTQSYRHGVPPHKPTDLEKKILLWSGRFKKEEESPETIRFEMLGAAKNKFWVKVSYLMRAPDSGSLFYMVIEGKKAVKRRVFTSLNLERKACLREEAAMKAKTDEKYLCRLWESQE</sequence>
<dbReference type="InterPro" id="IPR009432">
    <property type="entry name" value="DUF1075"/>
</dbReference>
<name>A0ABK0L942_RAT</name>
<comment type="subcellular location">
    <subcellularLocation>
        <location evidence="1">Membrane</location>
        <topology evidence="1">Single-pass membrane protein</topology>
    </subcellularLocation>
</comment>
<dbReference type="Pfam" id="PF06388">
    <property type="entry name" value="DUF1075"/>
    <property type="match status" value="1"/>
</dbReference>
<evidence type="ECO:0000256" key="1">
    <source>
        <dbReference type="ARBA" id="ARBA00004167"/>
    </source>
</evidence>
<proteinExistence type="inferred from homology"/>
<organism evidence="9 10">
    <name type="scientific">Rattus norvegicus</name>
    <name type="common">Rat</name>
    <dbReference type="NCBI Taxonomy" id="10116"/>
    <lineage>
        <taxon>Eukaryota</taxon>
        <taxon>Metazoa</taxon>
        <taxon>Chordata</taxon>
        <taxon>Craniata</taxon>
        <taxon>Vertebrata</taxon>
        <taxon>Euteleostomi</taxon>
        <taxon>Mammalia</taxon>
        <taxon>Eutheria</taxon>
        <taxon>Euarchontoglires</taxon>
        <taxon>Glires</taxon>
        <taxon>Rodentia</taxon>
        <taxon>Myomorpha</taxon>
        <taxon>Muroidea</taxon>
        <taxon>Muridae</taxon>
        <taxon>Murinae</taxon>
        <taxon>Rattus</taxon>
    </lineage>
</organism>
<reference evidence="9" key="2">
    <citation type="submission" date="2025-08" db="UniProtKB">
        <authorList>
            <consortium name="Ensembl"/>
        </authorList>
    </citation>
    <scope>IDENTIFICATION</scope>
    <source>
        <strain evidence="9">Brown Norway</strain>
    </source>
</reference>
<protein>
    <recommendedName>
        <fullName evidence="6">Protein FAM162A</fullName>
    </recommendedName>
</protein>
<dbReference type="GeneID" id="120095320"/>
<evidence type="ECO:0000256" key="2">
    <source>
        <dbReference type="ARBA" id="ARBA00007363"/>
    </source>
</evidence>
<comment type="subunit">
    <text evidence="8">Interacts with HSP90AB1; HSP90AB1 is essential for FAM162A mitochondrial localization and pro-apoptotic activity. Interacts with VDAC2; the interaction is probably involved in inducing mitochondrial permeability transition.</text>
</comment>
<dbReference type="RefSeq" id="XP_063126168.1">
    <property type="nucleotide sequence ID" value="XM_063270098.1"/>
</dbReference>
<dbReference type="GeneTree" id="ENSGT00640000091497"/>
<dbReference type="PANTHER" id="PTHR13674:SF2">
    <property type="entry name" value="PROTEIN FAM162A"/>
    <property type="match status" value="1"/>
</dbReference>
<comment type="function">
    <text evidence="7">Proposed to be involved in regulation of apoptosis; the exact mechanism may differ between cell types/tissues. May be involved in hypoxia-induced cell death of transformed cells implicating cytochrome C release and caspase activation (such as CASP9) and inducing mitochondrial permeability transition. May be involved in hypoxia-induced cell death of neuronal cells probably by promoting release of AIFM1 from mitochondria to cytoplasm and its translocation to the nucleus; however, the involvement of caspases has been reported conflictingly.</text>
</comment>
<reference evidence="9" key="1">
    <citation type="submission" date="2024-01" db="EMBL/GenBank/DDBJ databases">
        <title>GRCr8: a new rat reference genome assembly contstructed from accurate long reads and long range scaffolding.</title>
        <authorList>
            <person name="Doris P.A."/>
            <person name="Kalbfleisch T."/>
            <person name="Li K."/>
            <person name="Howe K."/>
            <person name="Wood J."/>
        </authorList>
    </citation>
    <scope>NUCLEOTIDE SEQUENCE [LARGE SCALE GENOMIC DNA]</scope>
    <source>
        <strain evidence="9">Brown Norway</strain>
    </source>
</reference>
<gene>
    <name evidence="9" type="primary">LOC120095320</name>
</gene>
<reference evidence="9" key="3">
    <citation type="submission" date="2025-09" db="UniProtKB">
        <authorList>
            <consortium name="Ensembl"/>
        </authorList>
    </citation>
    <scope>IDENTIFICATION</scope>
    <source>
        <strain evidence="9">Brown Norway</strain>
    </source>
</reference>